<dbReference type="EMBL" id="FNNG01000001">
    <property type="protein sequence ID" value="SDW04622.1"/>
    <property type="molecule type" value="Genomic_DNA"/>
</dbReference>
<keyword evidence="1" id="KW-0813">Transport</keyword>
<dbReference type="Proteomes" id="UP000198828">
    <property type="component" value="Unassembled WGS sequence"/>
</dbReference>
<evidence type="ECO:0000256" key="7">
    <source>
        <dbReference type="PROSITE-ProRule" id="PRU00418"/>
    </source>
</evidence>
<dbReference type="AlphaFoldDB" id="A0A1H2QBX0"/>
<keyword evidence="10" id="KW-1185">Reference proteome</keyword>
<dbReference type="OrthoDB" id="389577at2"/>
<dbReference type="GO" id="GO:0016740">
    <property type="term" value="F:transferase activity"/>
    <property type="evidence" value="ECO:0007669"/>
    <property type="project" value="UniProtKB-KW"/>
</dbReference>
<organism evidence="9 10">
    <name type="scientific">Tepidimicrobium xylanilyticum</name>
    <dbReference type="NCBI Taxonomy" id="1123352"/>
    <lineage>
        <taxon>Bacteria</taxon>
        <taxon>Bacillati</taxon>
        <taxon>Bacillota</taxon>
        <taxon>Tissierellia</taxon>
        <taxon>Tissierellales</taxon>
        <taxon>Tepidimicrobiaceae</taxon>
        <taxon>Tepidimicrobium</taxon>
    </lineage>
</organism>
<evidence type="ECO:0000256" key="2">
    <source>
        <dbReference type="ARBA" id="ARBA00022597"/>
    </source>
</evidence>
<dbReference type="GO" id="GO:0009401">
    <property type="term" value="P:phosphoenolpyruvate-dependent sugar phosphotransferase system"/>
    <property type="evidence" value="ECO:0007669"/>
    <property type="project" value="UniProtKB-KW"/>
</dbReference>
<keyword evidence="8" id="KW-0175">Coiled coil</keyword>
<keyword evidence="2" id="KW-0762">Sugar transport</keyword>
<evidence type="ECO:0000256" key="5">
    <source>
        <dbReference type="PIRSR" id="PIRSR000699-1"/>
    </source>
</evidence>
<proteinExistence type="predicted"/>
<evidence type="ECO:0000313" key="10">
    <source>
        <dbReference type="Proteomes" id="UP000198828"/>
    </source>
</evidence>
<evidence type="ECO:0000313" key="9">
    <source>
        <dbReference type="EMBL" id="SDW04622.1"/>
    </source>
</evidence>
<evidence type="ECO:0000256" key="1">
    <source>
        <dbReference type="ARBA" id="ARBA00022448"/>
    </source>
</evidence>
<feature type="coiled-coil region" evidence="8">
    <location>
        <begin position="27"/>
        <end position="54"/>
    </location>
</feature>
<dbReference type="GO" id="GO:0046872">
    <property type="term" value="F:metal ion binding"/>
    <property type="evidence" value="ECO:0007669"/>
    <property type="project" value="UniProtKB-KW"/>
</dbReference>
<evidence type="ECO:0000256" key="4">
    <source>
        <dbReference type="ARBA" id="ARBA00022683"/>
    </source>
</evidence>
<keyword evidence="6" id="KW-0479">Metal-binding</keyword>
<accession>A0A1H2QBX0</accession>
<feature type="modified residue" description="Phosphohistidine; by HPr" evidence="7">
    <location>
        <position position="76"/>
    </location>
</feature>
<dbReference type="PROSITE" id="PS51095">
    <property type="entry name" value="PTS_EIIA_TYPE_3"/>
    <property type="match status" value="1"/>
</dbReference>
<dbReference type="Gene3D" id="1.20.58.80">
    <property type="entry name" value="Phosphotransferase system, lactose/cellobiose-type IIA subunit"/>
    <property type="match status" value="1"/>
</dbReference>
<reference evidence="9 10" key="1">
    <citation type="submission" date="2016-10" db="EMBL/GenBank/DDBJ databases">
        <authorList>
            <person name="de Groot N.N."/>
        </authorList>
    </citation>
    <scope>NUCLEOTIDE SEQUENCE [LARGE SCALE GENOMIC DNA]</scope>
    <source>
        <strain evidence="9 10">DSM 23310</strain>
    </source>
</reference>
<feature type="binding site" evidence="6">
    <location>
        <position position="79"/>
    </location>
    <ligand>
        <name>Mg(2+)</name>
        <dbReference type="ChEBI" id="CHEBI:18420"/>
        <note>ligand shared between all trimeric partners</note>
    </ligand>
</feature>
<evidence type="ECO:0000256" key="8">
    <source>
        <dbReference type="SAM" id="Coils"/>
    </source>
</evidence>
<dbReference type="InterPro" id="IPR036542">
    <property type="entry name" value="PTS_IIA_lac/cel_sf"/>
</dbReference>
<evidence type="ECO:0000256" key="6">
    <source>
        <dbReference type="PIRSR" id="PIRSR000699-2"/>
    </source>
</evidence>
<dbReference type="Pfam" id="PF02255">
    <property type="entry name" value="PTS_IIA"/>
    <property type="match status" value="1"/>
</dbReference>
<keyword evidence="6" id="KW-0460">Magnesium</keyword>
<feature type="active site" description="Tele-phosphohistidine intermediate" evidence="5">
    <location>
        <position position="76"/>
    </location>
</feature>
<protein>
    <submittedName>
        <fullName evidence="9">PTS system, cellobiose-specific IIA component</fullName>
    </submittedName>
</protein>
<keyword evidence="4" id="KW-0598">Phosphotransferase system</keyword>
<dbReference type="PANTHER" id="PTHR34382:SF7">
    <property type="entry name" value="PTS SYSTEM N,N'-DIACETYLCHITOBIOSE-SPECIFIC EIIA COMPONENT"/>
    <property type="match status" value="1"/>
</dbReference>
<evidence type="ECO:0000256" key="3">
    <source>
        <dbReference type="ARBA" id="ARBA00022679"/>
    </source>
</evidence>
<dbReference type="CDD" id="cd00215">
    <property type="entry name" value="PTS_IIA_lac"/>
    <property type="match status" value="1"/>
</dbReference>
<name>A0A1H2QBX0_9FIRM</name>
<comment type="cofactor">
    <cofactor evidence="6">
        <name>Mg(2+)</name>
        <dbReference type="ChEBI" id="CHEBI:18420"/>
    </cofactor>
    <text evidence="6">Binds 1 Mg(2+) ion per trimer.</text>
</comment>
<keyword evidence="3" id="KW-0808">Transferase</keyword>
<sequence length="106" mass="12102">MDKLEQLAFELISNSGSARSHSFEALKLAKEGKIDQANEKIAIAREEILKAHKIQTQLIQKEANGDKIEVNILFIHAQDHLMTSILANDLIQEIIYMQEEINNFKK</sequence>
<dbReference type="PIRSF" id="PIRSF000699">
    <property type="entry name" value="PTS_IILac_III"/>
    <property type="match status" value="1"/>
</dbReference>
<gene>
    <name evidence="9" type="ORF">SAMN05660923_00109</name>
</gene>
<dbReference type="InterPro" id="IPR003188">
    <property type="entry name" value="PTS_IIA_lac/cel"/>
</dbReference>
<dbReference type="RefSeq" id="WP_093749795.1">
    <property type="nucleotide sequence ID" value="NZ_FNNG01000001.1"/>
</dbReference>
<dbReference type="PANTHER" id="PTHR34382">
    <property type="entry name" value="PTS SYSTEM N,N'-DIACETYLCHITOBIOSE-SPECIFIC EIIA COMPONENT"/>
    <property type="match status" value="1"/>
</dbReference>
<dbReference type="SUPFAM" id="SSF46973">
    <property type="entry name" value="Enzyme IIa from lactose specific PTS, IIa-lac"/>
    <property type="match status" value="1"/>
</dbReference>